<dbReference type="AlphaFoldDB" id="A0A7X6N040"/>
<evidence type="ECO:0000313" key="1">
    <source>
        <dbReference type="EMBL" id="NKZ21051.1"/>
    </source>
</evidence>
<gene>
    <name evidence="1" type="ORF">HF992_09455</name>
</gene>
<evidence type="ECO:0000313" key="2">
    <source>
        <dbReference type="Proteomes" id="UP000522720"/>
    </source>
</evidence>
<dbReference type="EMBL" id="JAAXPR010000020">
    <property type="protein sequence ID" value="NKZ21051.1"/>
    <property type="molecule type" value="Genomic_DNA"/>
</dbReference>
<organism evidence="1 2">
    <name type="scientific">Streptococcus ovuberis</name>
    <dbReference type="NCBI Taxonomy" id="1936207"/>
    <lineage>
        <taxon>Bacteria</taxon>
        <taxon>Bacillati</taxon>
        <taxon>Bacillota</taxon>
        <taxon>Bacilli</taxon>
        <taxon>Lactobacillales</taxon>
        <taxon>Streptococcaceae</taxon>
        <taxon>Streptococcus</taxon>
    </lineage>
</organism>
<protein>
    <submittedName>
        <fullName evidence="1">DUF3916 domain-containing protein</fullName>
    </submittedName>
</protein>
<reference evidence="1 2" key="1">
    <citation type="submission" date="2020-04" db="EMBL/GenBank/DDBJ databases">
        <title>MicrobeNet Type strains.</title>
        <authorList>
            <person name="Nicholson A.C."/>
        </authorList>
    </citation>
    <scope>NUCLEOTIDE SEQUENCE [LARGE SCALE GENOMIC DNA]</scope>
    <source>
        <strain evidence="1 2">CCUG 69612</strain>
    </source>
</reference>
<keyword evidence="2" id="KW-1185">Reference proteome</keyword>
<name>A0A7X6N040_9STRE</name>
<comment type="caution">
    <text evidence="1">The sequence shown here is derived from an EMBL/GenBank/DDBJ whole genome shotgun (WGS) entry which is preliminary data.</text>
</comment>
<sequence length="153" mass="18106">MRQKAFREQKRLVRRMLRRLARPLDWTTDGSSYQDICFCDRLVVDGQKLSSRTRKAYLSAVFAFMARNLPHQPEGVRLIFLLREENLLSSRAMLFFDQTYYENFWRRNWSDQTWLEVDASPKLFLGYALPKVLPARLFIEKNGNTTTHLLALG</sequence>
<accession>A0A7X6N040</accession>
<dbReference type="RefSeq" id="WP_168549788.1">
    <property type="nucleotide sequence ID" value="NZ_JAAXPR010000020.1"/>
</dbReference>
<dbReference type="Proteomes" id="UP000522720">
    <property type="component" value="Unassembled WGS sequence"/>
</dbReference>
<proteinExistence type="predicted"/>